<dbReference type="RefSeq" id="WP_069128316.1">
    <property type="nucleotide sequence ID" value="NZ_MARB01000036.1"/>
</dbReference>
<organism evidence="1 2">
    <name type="scientific">Candidatus Thiodiazotropha endolucinida</name>
    <dbReference type="NCBI Taxonomy" id="1655433"/>
    <lineage>
        <taxon>Bacteria</taxon>
        <taxon>Pseudomonadati</taxon>
        <taxon>Pseudomonadota</taxon>
        <taxon>Gammaproteobacteria</taxon>
        <taxon>Chromatiales</taxon>
        <taxon>Sedimenticolaceae</taxon>
        <taxon>Candidatus Thiodiazotropha</taxon>
    </lineage>
</organism>
<comment type="caution">
    <text evidence="1">The sequence shown here is derived from an EMBL/GenBank/DDBJ whole genome shotgun (WGS) entry which is preliminary data.</text>
</comment>
<dbReference type="OrthoDB" id="5760904at2"/>
<keyword evidence="2" id="KW-1185">Reference proteome</keyword>
<proteinExistence type="predicted"/>
<accession>A0A7Z1ADD9</accession>
<evidence type="ECO:0000313" key="1">
    <source>
        <dbReference type="EMBL" id="ODJ85766.1"/>
    </source>
</evidence>
<sequence length="248" mass="28311">MLFPVLDLNYIGQRFDAIAPAVVSAGKQAGVEDPDHSPSALQQAMHRLMELLEILSGQVDSARENPPPSLNELSELGDYGIQLLVDFSTVAAGLKMPQESEEMEDLTLPMALWLIRHNGELRTLEPVINSLARLANRFREPSQLRQLYELSMELIKALEPTMQQEPVRLEKAQPWSILLMNQAIIATRSYQPELIEEAYQTLCRLLPDQAPNFFREGMEQMDALNYPQQVREVVEKYYNLWGQPRTLH</sequence>
<gene>
    <name evidence="1" type="ORF">CODIS_40030</name>
</gene>
<reference evidence="1 2" key="1">
    <citation type="submission" date="2016-06" db="EMBL/GenBank/DDBJ databases">
        <title>Genome sequence of endosymbiont of Candidatus Endolucinida thiodiazotropha.</title>
        <authorList>
            <person name="Poehlein A."/>
            <person name="Koenig S."/>
            <person name="Heiden S.E."/>
            <person name="Thuermer A."/>
            <person name="Voget S."/>
            <person name="Daniel R."/>
            <person name="Markert S."/>
            <person name="Gros O."/>
            <person name="Schweder T."/>
        </authorList>
    </citation>
    <scope>NUCLEOTIDE SEQUENCE [LARGE SCALE GENOMIC DNA]</scope>
    <source>
        <strain evidence="1 2">COS</strain>
    </source>
</reference>
<dbReference type="Proteomes" id="UP000094769">
    <property type="component" value="Unassembled WGS sequence"/>
</dbReference>
<dbReference type="EMBL" id="MARB01000036">
    <property type="protein sequence ID" value="ODJ85766.1"/>
    <property type="molecule type" value="Genomic_DNA"/>
</dbReference>
<name>A0A7Z1ADD9_9GAMM</name>
<dbReference type="AlphaFoldDB" id="A0A7Z1ADD9"/>
<evidence type="ECO:0000313" key="2">
    <source>
        <dbReference type="Proteomes" id="UP000094769"/>
    </source>
</evidence>
<protein>
    <submittedName>
        <fullName evidence="1">Uncharacterized protein</fullName>
    </submittedName>
</protein>